<organism evidence="1 2">
    <name type="scientific">Natranaerovirga hydrolytica</name>
    <dbReference type="NCBI Taxonomy" id="680378"/>
    <lineage>
        <taxon>Bacteria</taxon>
        <taxon>Bacillati</taxon>
        <taxon>Bacillota</taxon>
        <taxon>Clostridia</taxon>
        <taxon>Lachnospirales</taxon>
        <taxon>Natranaerovirgaceae</taxon>
        <taxon>Natranaerovirga</taxon>
    </lineage>
</organism>
<accession>A0A4R1MLB9</accession>
<dbReference type="Proteomes" id="UP000294545">
    <property type="component" value="Unassembled WGS sequence"/>
</dbReference>
<name>A0A4R1MLB9_9FIRM</name>
<protein>
    <submittedName>
        <fullName evidence="1">Uncharacterized protein</fullName>
    </submittedName>
</protein>
<evidence type="ECO:0000313" key="1">
    <source>
        <dbReference type="EMBL" id="TCK90623.1"/>
    </source>
</evidence>
<evidence type="ECO:0000313" key="2">
    <source>
        <dbReference type="Proteomes" id="UP000294545"/>
    </source>
</evidence>
<gene>
    <name evidence="1" type="ORF">EDC19_2392</name>
</gene>
<comment type="caution">
    <text evidence="1">The sequence shown here is derived from an EMBL/GenBank/DDBJ whole genome shotgun (WGS) entry which is preliminary data.</text>
</comment>
<proteinExistence type="predicted"/>
<dbReference type="AlphaFoldDB" id="A0A4R1MLB9"/>
<dbReference type="RefSeq" id="WP_132283067.1">
    <property type="nucleotide sequence ID" value="NZ_SMGQ01000015.1"/>
</dbReference>
<keyword evidence="2" id="KW-1185">Reference proteome</keyword>
<sequence length="194" mass="23107">MKEKILILILSISLIMSLFLTVHYRNQVNQLNDSKNTSVSFAMVNHYHKLFTPVQHANSSYESLYNYIQEPKQLTHLIKEINASKEYYIMASKIEGKDHLYHYPVSNLFNNYVAYLEYALEHFIEHNAFPSKQEHKLYELAIEDVLYDIEVIGDWYAKRHLDNEQSFYTIDLFYDEVFYLLKSEPIKKTALSYK</sequence>
<dbReference type="EMBL" id="SMGQ01000015">
    <property type="protein sequence ID" value="TCK90623.1"/>
    <property type="molecule type" value="Genomic_DNA"/>
</dbReference>
<reference evidence="1 2" key="1">
    <citation type="submission" date="2019-03" db="EMBL/GenBank/DDBJ databases">
        <title>Genomic Encyclopedia of Type Strains, Phase IV (KMG-IV): sequencing the most valuable type-strain genomes for metagenomic binning, comparative biology and taxonomic classification.</title>
        <authorList>
            <person name="Goeker M."/>
        </authorList>
    </citation>
    <scope>NUCLEOTIDE SEQUENCE [LARGE SCALE GENOMIC DNA]</scope>
    <source>
        <strain evidence="1 2">DSM 24176</strain>
    </source>
</reference>